<dbReference type="InterPro" id="IPR028082">
    <property type="entry name" value="Peripla_BP_I"/>
</dbReference>
<dbReference type="PANTHER" id="PTHR30483:SF38">
    <property type="entry name" value="BLR7848 PROTEIN"/>
    <property type="match status" value="1"/>
</dbReference>
<evidence type="ECO:0000313" key="5">
    <source>
        <dbReference type="EMBL" id="GAA4026712.1"/>
    </source>
</evidence>
<name>A0ABP7TJZ9_9BURK</name>
<evidence type="ECO:0000256" key="1">
    <source>
        <dbReference type="ARBA" id="ARBA00010062"/>
    </source>
</evidence>
<dbReference type="InterPro" id="IPR051010">
    <property type="entry name" value="BCAA_transport"/>
</dbReference>
<dbReference type="Pfam" id="PF13458">
    <property type="entry name" value="Peripla_BP_6"/>
    <property type="match status" value="1"/>
</dbReference>
<gene>
    <name evidence="5" type="ORF">GCM10022212_25900</name>
</gene>
<evidence type="ECO:0000259" key="4">
    <source>
        <dbReference type="Pfam" id="PF13458"/>
    </source>
</evidence>
<keyword evidence="2 3" id="KW-0732">Signal</keyword>
<reference evidence="6" key="1">
    <citation type="journal article" date="2019" name="Int. J. Syst. Evol. Microbiol.">
        <title>The Global Catalogue of Microorganisms (GCM) 10K type strain sequencing project: providing services to taxonomists for standard genome sequencing and annotation.</title>
        <authorList>
            <consortium name="The Broad Institute Genomics Platform"/>
            <consortium name="The Broad Institute Genome Sequencing Center for Infectious Disease"/>
            <person name="Wu L."/>
            <person name="Ma J."/>
        </authorList>
    </citation>
    <scope>NUCLEOTIDE SEQUENCE [LARGE SCALE GENOMIC DNA]</scope>
    <source>
        <strain evidence="6">JCM 16673</strain>
    </source>
</reference>
<dbReference type="EMBL" id="BAAAZE010000010">
    <property type="protein sequence ID" value="GAA4026712.1"/>
    <property type="molecule type" value="Genomic_DNA"/>
</dbReference>
<dbReference type="CDD" id="cd06333">
    <property type="entry name" value="PBP1_ABC_RPA1789-like"/>
    <property type="match status" value="1"/>
</dbReference>
<feature type="domain" description="Leucine-binding protein" evidence="4">
    <location>
        <begin position="24"/>
        <end position="357"/>
    </location>
</feature>
<proteinExistence type="inferred from homology"/>
<organism evidence="5 6">
    <name type="scientific">Actimicrobium antarcticum</name>
    <dbReference type="NCBI Taxonomy" id="1051899"/>
    <lineage>
        <taxon>Bacteria</taxon>
        <taxon>Pseudomonadati</taxon>
        <taxon>Pseudomonadota</taxon>
        <taxon>Betaproteobacteria</taxon>
        <taxon>Burkholderiales</taxon>
        <taxon>Oxalobacteraceae</taxon>
        <taxon>Actimicrobium</taxon>
    </lineage>
</organism>
<comment type="similarity">
    <text evidence="1">Belongs to the leucine-binding protein family.</text>
</comment>
<dbReference type="Proteomes" id="UP001501353">
    <property type="component" value="Unassembled WGS sequence"/>
</dbReference>
<dbReference type="RefSeq" id="WP_344763775.1">
    <property type="nucleotide sequence ID" value="NZ_BAAAZE010000010.1"/>
</dbReference>
<sequence>MKPIITVIAAATVGLFAQAAQADINIGVVASFTGPAAALGSDIKRAVALMPTSIGSEKINYILLDDATDPTTAVKNTRKLVSEDKVDAIIGPNTNPNAAAMTVVIHDGKTPMIVITPYDPPEDKRSWVFQSVQSASLMVQRLVDDMVERNVKTVGFIGFADGWGELLSAELEKSAQAAGIKVVASERYKRPDTSVTGQILKLVSAKPDVVFVGASGAPAALPQIELRQRGYTGKIYQSHGVTSKDFLRIGGKSVEGALIPVGPTLVAEQLPDSVPSKKVGVSFNAAYEKMYGADSRSTFAGSTWDAWLLLSNAIPASLKTAKPGTEAFRQALRDNLERTKDMVGVNGVYNMTAKDHMGLDQRGRVLIEVKNAHWSYVK</sequence>
<comment type="caution">
    <text evidence="5">The sequence shown here is derived from an EMBL/GenBank/DDBJ whole genome shotgun (WGS) entry which is preliminary data.</text>
</comment>
<dbReference type="SUPFAM" id="SSF53822">
    <property type="entry name" value="Periplasmic binding protein-like I"/>
    <property type="match status" value="1"/>
</dbReference>
<dbReference type="PANTHER" id="PTHR30483">
    <property type="entry name" value="LEUCINE-SPECIFIC-BINDING PROTEIN"/>
    <property type="match status" value="1"/>
</dbReference>
<dbReference type="InterPro" id="IPR028081">
    <property type="entry name" value="Leu-bd"/>
</dbReference>
<evidence type="ECO:0000313" key="6">
    <source>
        <dbReference type="Proteomes" id="UP001501353"/>
    </source>
</evidence>
<keyword evidence="6" id="KW-1185">Reference proteome</keyword>
<protein>
    <submittedName>
        <fullName evidence="5">ABC transporter substrate-binding protein</fullName>
    </submittedName>
</protein>
<evidence type="ECO:0000256" key="2">
    <source>
        <dbReference type="ARBA" id="ARBA00022729"/>
    </source>
</evidence>
<accession>A0ABP7TJZ9</accession>
<evidence type="ECO:0000256" key="3">
    <source>
        <dbReference type="SAM" id="SignalP"/>
    </source>
</evidence>
<feature type="signal peptide" evidence="3">
    <location>
        <begin position="1"/>
        <end position="22"/>
    </location>
</feature>
<dbReference type="Gene3D" id="3.40.50.2300">
    <property type="match status" value="2"/>
</dbReference>
<feature type="chain" id="PRO_5045392616" evidence="3">
    <location>
        <begin position="23"/>
        <end position="378"/>
    </location>
</feature>